<dbReference type="RefSeq" id="WP_189715712.1">
    <property type="nucleotide sequence ID" value="NZ_BMSA01000023.1"/>
</dbReference>
<dbReference type="AlphaFoldDB" id="A0A918HLK5"/>
<comment type="caution">
    <text evidence="3">The sequence shown here is derived from an EMBL/GenBank/DDBJ whole genome shotgun (WGS) entry which is preliminary data.</text>
</comment>
<dbReference type="EMBL" id="BMSA01000023">
    <property type="protein sequence ID" value="GGT77803.1"/>
    <property type="molecule type" value="Genomic_DNA"/>
</dbReference>
<feature type="region of interest" description="Disordered" evidence="1">
    <location>
        <begin position="40"/>
        <end position="139"/>
    </location>
</feature>
<feature type="compositionally biased region" description="Low complexity" evidence="1">
    <location>
        <begin position="71"/>
        <end position="84"/>
    </location>
</feature>
<feature type="signal peptide" evidence="2">
    <location>
        <begin position="1"/>
        <end position="33"/>
    </location>
</feature>
<evidence type="ECO:0000256" key="1">
    <source>
        <dbReference type="SAM" id="MobiDB-lite"/>
    </source>
</evidence>
<protein>
    <recommendedName>
        <fullName evidence="5">Secreted protein</fullName>
    </recommendedName>
</protein>
<keyword evidence="4" id="KW-1185">Reference proteome</keyword>
<feature type="chain" id="PRO_5037079944" description="Secreted protein" evidence="2">
    <location>
        <begin position="34"/>
        <end position="146"/>
    </location>
</feature>
<gene>
    <name evidence="3" type="ORF">GCM10010226_64950</name>
</gene>
<sequence length="146" mass="15420">MFRGTTARGVVSHLAAVLLALAFFAPASPFAHAHTARQVEAKAQPGSTPSVKALRHEPVTVRDCDLPHSRTASSGGTPTGPAGPLRSRDRHRATVSAAPAPQEPERPLLALDPAADHEPARPAEPYDRTSRCATDHSPAALQVFRC</sequence>
<feature type="compositionally biased region" description="Basic and acidic residues" evidence="1">
    <location>
        <begin position="54"/>
        <end position="68"/>
    </location>
</feature>
<accession>A0A918HLK5</accession>
<organism evidence="3 4">
    <name type="scientific">Streptomyces phaeofaciens</name>
    <dbReference type="NCBI Taxonomy" id="68254"/>
    <lineage>
        <taxon>Bacteria</taxon>
        <taxon>Bacillati</taxon>
        <taxon>Actinomycetota</taxon>
        <taxon>Actinomycetes</taxon>
        <taxon>Kitasatosporales</taxon>
        <taxon>Streptomycetaceae</taxon>
        <taxon>Streptomyces</taxon>
    </lineage>
</organism>
<reference evidence="3" key="2">
    <citation type="submission" date="2020-09" db="EMBL/GenBank/DDBJ databases">
        <authorList>
            <person name="Sun Q."/>
            <person name="Ohkuma M."/>
        </authorList>
    </citation>
    <scope>NUCLEOTIDE SEQUENCE</scope>
    <source>
        <strain evidence="3">JCM 4125</strain>
    </source>
</reference>
<evidence type="ECO:0000313" key="4">
    <source>
        <dbReference type="Proteomes" id="UP000646776"/>
    </source>
</evidence>
<reference evidence="3" key="1">
    <citation type="journal article" date="2014" name="Int. J. Syst. Evol. Microbiol.">
        <title>Complete genome sequence of Corynebacterium casei LMG S-19264T (=DSM 44701T), isolated from a smear-ripened cheese.</title>
        <authorList>
            <consortium name="US DOE Joint Genome Institute (JGI-PGF)"/>
            <person name="Walter F."/>
            <person name="Albersmeier A."/>
            <person name="Kalinowski J."/>
            <person name="Ruckert C."/>
        </authorList>
    </citation>
    <scope>NUCLEOTIDE SEQUENCE</scope>
    <source>
        <strain evidence="3">JCM 4125</strain>
    </source>
</reference>
<dbReference type="Proteomes" id="UP000646776">
    <property type="component" value="Unassembled WGS sequence"/>
</dbReference>
<evidence type="ECO:0000313" key="3">
    <source>
        <dbReference type="EMBL" id="GGT77803.1"/>
    </source>
</evidence>
<evidence type="ECO:0000256" key="2">
    <source>
        <dbReference type="SAM" id="SignalP"/>
    </source>
</evidence>
<keyword evidence="2" id="KW-0732">Signal</keyword>
<name>A0A918HLK5_9ACTN</name>
<evidence type="ECO:0008006" key="5">
    <source>
        <dbReference type="Google" id="ProtNLM"/>
    </source>
</evidence>
<feature type="compositionally biased region" description="Basic and acidic residues" evidence="1">
    <location>
        <begin position="114"/>
        <end position="134"/>
    </location>
</feature>
<proteinExistence type="predicted"/>